<feature type="domain" description="ABC transmembrane type-1" evidence="8">
    <location>
        <begin position="66"/>
        <end position="259"/>
    </location>
</feature>
<dbReference type="Pfam" id="PF00528">
    <property type="entry name" value="BPD_transp_1"/>
    <property type="match status" value="1"/>
</dbReference>
<feature type="transmembrane region" description="Helical" evidence="7">
    <location>
        <begin position="178"/>
        <end position="203"/>
    </location>
</feature>
<proteinExistence type="inferred from homology"/>
<dbReference type="EMBL" id="CAKMAB010000005">
    <property type="protein sequence ID" value="CAH1055208.1"/>
    <property type="molecule type" value="Genomic_DNA"/>
</dbReference>
<comment type="caution">
    <text evidence="9">The sequence shown here is derived from an EMBL/GenBank/DDBJ whole genome shotgun (WGS) entry which is preliminary data.</text>
</comment>
<feature type="transmembrane region" description="Helical" evidence="7">
    <location>
        <begin position="65"/>
        <end position="91"/>
    </location>
</feature>
<evidence type="ECO:0000256" key="7">
    <source>
        <dbReference type="RuleBase" id="RU363032"/>
    </source>
</evidence>
<dbReference type="SUPFAM" id="SSF161098">
    <property type="entry name" value="MetI-like"/>
    <property type="match status" value="1"/>
</dbReference>
<accession>A0ABN8FB57</accession>
<dbReference type="PROSITE" id="PS50928">
    <property type="entry name" value="ABC_TM1"/>
    <property type="match status" value="1"/>
</dbReference>
<gene>
    <name evidence="9" type="primary">ngcG_2</name>
    <name evidence="9" type="ORF">PAECIP111894_01358</name>
</gene>
<evidence type="ECO:0000259" key="8">
    <source>
        <dbReference type="PROSITE" id="PS50928"/>
    </source>
</evidence>
<protein>
    <submittedName>
        <fullName evidence="9">Diacetylchitobiose uptake system permease protein NgcG</fullName>
    </submittedName>
</protein>
<organism evidence="9 10">
    <name type="scientific">Paenibacillus pseudetheri</name>
    <dbReference type="NCBI Taxonomy" id="2897682"/>
    <lineage>
        <taxon>Bacteria</taxon>
        <taxon>Bacillati</taxon>
        <taxon>Bacillota</taxon>
        <taxon>Bacilli</taxon>
        <taxon>Bacillales</taxon>
        <taxon>Paenibacillaceae</taxon>
        <taxon>Paenibacillus</taxon>
    </lineage>
</organism>
<evidence type="ECO:0000256" key="6">
    <source>
        <dbReference type="ARBA" id="ARBA00023136"/>
    </source>
</evidence>
<evidence type="ECO:0000256" key="4">
    <source>
        <dbReference type="ARBA" id="ARBA00022692"/>
    </source>
</evidence>
<dbReference type="InterPro" id="IPR000515">
    <property type="entry name" value="MetI-like"/>
</dbReference>
<dbReference type="InterPro" id="IPR050901">
    <property type="entry name" value="BP-dep_ABC_trans_perm"/>
</dbReference>
<name>A0ABN8FB57_9BACL</name>
<keyword evidence="6 7" id="KW-0472">Membrane</keyword>
<keyword evidence="10" id="KW-1185">Reference proteome</keyword>
<reference evidence="9" key="1">
    <citation type="submission" date="2021-12" db="EMBL/GenBank/DDBJ databases">
        <authorList>
            <person name="Criscuolo A."/>
        </authorList>
    </citation>
    <scope>NUCLEOTIDE SEQUENCE</scope>
    <source>
        <strain evidence="9">CIP111894</strain>
    </source>
</reference>
<dbReference type="RefSeq" id="WP_149647056.1">
    <property type="nucleotide sequence ID" value="NZ_CAKMAB010000005.1"/>
</dbReference>
<comment type="subcellular location">
    <subcellularLocation>
        <location evidence="1 7">Cell membrane</location>
        <topology evidence="1 7">Multi-pass membrane protein</topology>
    </subcellularLocation>
</comment>
<dbReference type="InterPro" id="IPR035906">
    <property type="entry name" value="MetI-like_sf"/>
</dbReference>
<keyword evidence="2 7" id="KW-0813">Transport</keyword>
<sequence>MNIINWITRLFLIVATIVLLYPFVWNLLASFKSNTEFLTDPFSFPQALHLDNYVRAFQKSKMGSYFLNSIFLVVLSTAILVIFVVPIAYVLTRFKFWGSKMILNIYMACIFLQASYIMVPLFIQVNSFGMLDNRGMLGLIYAVLQFPFAIFVLSGFLRSVPRDYEEAAKIDGCGNTGVLVRIIAPLAKPGIVTVCMLAAMGFWNEYPLALVLIQTDSKKTLPVGLANLFEVQRYATDWSALFAALILVLIPTILLYVVGQKQLLQGISAGGIKG</sequence>
<dbReference type="Proteomes" id="UP000838749">
    <property type="component" value="Unassembled WGS sequence"/>
</dbReference>
<feature type="transmembrane region" description="Helical" evidence="7">
    <location>
        <begin position="7"/>
        <end position="28"/>
    </location>
</feature>
<evidence type="ECO:0000313" key="10">
    <source>
        <dbReference type="Proteomes" id="UP000838749"/>
    </source>
</evidence>
<evidence type="ECO:0000256" key="5">
    <source>
        <dbReference type="ARBA" id="ARBA00022989"/>
    </source>
</evidence>
<feature type="transmembrane region" description="Helical" evidence="7">
    <location>
        <begin position="238"/>
        <end position="258"/>
    </location>
</feature>
<evidence type="ECO:0000256" key="3">
    <source>
        <dbReference type="ARBA" id="ARBA00022475"/>
    </source>
</evidence>
<dbReference type="PANTHER" id="PTHR32243">
    <property type="entry name" value="MALTOSE TRANSPORT SYSTEM PERMEASE-RELATED"/>
    <property type="match status" value="1"/>
</dbReference>
<keyword evidence="5 7" id="KW-1133">Transmembrane helix</keyword>
<dbReference type="Gene3D" id="1.10.3720.10">
    <property type="entry name" value="MetI-like"/>
    <property type="match status" value="1"/>
</dbReference>
<keyword evidence="4 7" id="KW-0812">Transmembrane</keyword>
<dbReference type="PANTHER" id="PTHR32243:SF24">
    <property type="entry name" value="DIACETYLCHITOBIOSE UPTAKE SYSTEM PERMEASE PROTEIN NGCG"/>
    <property type="match status" value="1"/>
</dbReference>
<evidence type="ECO:0000313" key="9">
    <source>
        <dbReference type="EMBL" id="CAH1055208.1"/>
    </source>
</evidence>
<dbReference type="CDD" id="cd06261">
    <property type="entry name" value="TM_PBP2"/>
    <property type="match status" value="1"/>
</dbReference>
<feature type="transmembrane region" description="Helical" evidence="7">
    <location>
        <begin position="103"/>
        <end position="123"/>
    </location>
</feature>
<comment type="similarity">
    <text evidence="7">Belongs to the binding-protein-dependent transport system permease family.</text>
</comment>
<keyword evidence="3" id="KW-1003">Cell membrane</keyword>
<evidence type="ECO:0000256" key="2">
    <source>
        <dbReference type="ARBA" id="ARBA00022448"/>
    </source>
</evidence>
<feature type="transmembrane region" description="Helical" evidence="7">
    <location>
        <begin position="135"/>
        <end position="157"/>
    </location>
</feature>
<evidence type="ECO:0000256" key="1">
    <source>
        <dbReference type="ARBA" id="ARBA00004651"/>
    </source>
</evidence>